<protein>
    <recommendedName>
        <fullName evidence="4">Chaperone/heat shock protein Hsp12</fullName>
    </recommendedName>
</protein>
<dbReference type="Pfam" id="PF04119">
    <property type="entry name" value="HSP9_HSP12"/>
    <property type="match status" value="1"/>
</dbReference>
<dbReference type="OrthoDB" id="2348401at2759"/>
<accession>A0A074X4N1</accession>
<dbReference type="STRING" id="1043004.A0A074X4N1"/>
<gene>
    <name evidence="2" type="ORF">M436DRAFT_85423</name>
</gene>
<dbReference type="GeneID" id="25417531"/>
<name>A0A074X4N1_9PEZI</name>
<proteinExistence type="predicted"/>
<evidence type="ECO:0000313" key="2">
    <source>
        <dbReference type="EMBL" id="KEQ69551.1"/>
    </source>
</evidence>
<organism evidence="2 3">
    <name type="scientific">Aureobasidium namibiae CBS 147.97</name>
    <dbReference type="NCBI Taxonomy" id="1043004"/>
    <lineage>
        <taxon>Eukaryota</taxon>
        <taxon>Fungi</taxon>
        <taxon>Dikarya</taxon>
        <taxon>Ascomycota</taxon>
        <taxon>Pezizomycotina</taxon>
        <taxon>Dothideomycetes</taxon>
        <taxon>Dothideomycetidae</taxon>
        <taxon>Dothideales</taxon>
        <taxon>Saccotheciaceae</taxon>
        <taxon>Aureobasidium</taxon>
    </lineage>
</organism>
<feature type="compositionally biased region" description="Polar residues" evidence="1">
    <location>
        <begin position="105"/>
        <end position="119"/>
    </location>
</feature>
<keyword evidence="3" id="KW-1185">Reference proteome</keyword>
<dbReference type="EMBL" id="KL584721">
    <property type="protein sequence ID" value="KEQ69551.1"/>
    <property type="molecule type" value="Genomic_DNA"/>
</dbReference>
<sequence>MSTDFGRKDLSDKIEEKVTPQSAKGPLDVTKEHATGHADHVARDLKTDDHKSTGQSIHDKASRLTSGTSTTTSTDDHKSVVDKIKDAIPGLHSDKRSDVADVLDPNTTTTATDAVNKNL</sequence>
<evidence type="ECO:0000313" key="3">
    <source>
        <dbReference type="Proteomes" id="UP000027730"/>
    </source>
</evidence>
<dbReference type="AlphaFoldDB" id="A0A074X4N1"/>
<evidence type="ECO:0008006" key="4">
    <source>
        <dbReference type="Google" id="ProtNLM"/>
    </source>
</evidence>
<feature type="compositionally biased region" description="Basic and acidic residues" evidence="1">
    <location>
        <begin position="29"/>
        <end position="62"/>
    </location>
</feature>
<dbReference type="HOGENOM" id="CLU_2061050_0_0_1"/>
<evidence type="ECO:0000256" key="1">
    <source>
        <dbReference type="SAM" id="MobiDB-lite"/>
    </source>
</evidence>
<dbReference type="RefSeq" id="XP_013423784.1">
    <property type="nucleotide sequence ID" value="XM_013568330.1"/>
</dbReference>
<dbReference type="Gene3D" id="6.10.280.100">
    <property type="match status" value="1"/>
</dbReference>
<dbReference type="Proteomes" id="UP000027730">
    <property type="component" value="Unassembled WGS sequence"/>
</dbReference>
<reference evidence="2 3" key="1">
    <citation type="journal article" date="2014" name="BMC Genomics">
        <title>Genome sequencing of four Aureobasidium pullulans varieties: biotechnological potential, stress tolerance, and description of new species.</title>
        <authorList>
            <person name="Gostin Ar C."/>
            <person name="Ohm R.A."/>
            <person name="Kogej T."/>
            <person name="Sonjak S."/>
            <person name="Turk M."/>
            <person name="Zajc J."/>
            <person name="Zalar P."/>
            <person name="Grube M."/>
            <person name="Sun H."/>
            <person name="Han J."/>
            <person name="Sharma A."/>
            <person name="Chiniquy J."/>
            <person name="Ngan C.Y."/>
            <person name="Lipzen A."/>
            <person name="Barry K."/>
            <person name="Grigoriev I.V."/>
            <person name="Gunde-Cimerman N."/>
        </authorList>
    </citation>
    <scope>NUCLEOTIDE SEQUENCE [LARGE SCALE GENOMIC DNA]</scope>
    <source>
        <strain evidence="2 3">CBS 147.97</strain>
    </source>
</reference>
<feature type="region of interest" description="Disordered" evidence="1">
    <location>
        <begin position="1"/>
        <end position="77"/>
    </location>
</feature>
<feature type="region of interest" description="Disordered" evidence="1">
    <location>
        <begin position="91"/>
        <end position="119"/>
    </location>
</feature>
<dbReference type="InterPro" id="IPR007250">
    <property type="entry name" value="HSP9_HSP12"/>
</dbReference>
<feature type="compositionally biased region" description="Basic and acidic residues" evidence="1">
    <location>
        <begin position="1"/>
        <end position="18"/>
    </location>
</feature>